<sequence length="36" mass="4062">MEAVWNFAGFDTGAKKPYYCRRGFGRRGSIFEGNGD</sequence>
<dbReference type="AlphaFoldDB" id="A0A6C0I6C5"/>
<dbReference type="EMBL" id="MN740097">
    <property type="protein sequence ID" value="QHT87683.1"/>
    <property type="molecule type" value="Genomic_DNA"/>
</dbReference>
<accession>A0A6C0I6C5</accession>
<organism evidence="1">
    <name type="scientific">viral metagenome</name>
    <dbReference type="NCBI Taxonomy" id="1070528"/>
    <lineage>
        <taxon>unclassified sequences</taxon>
        <taxon>metagenomes</taxon>
        <taxon>organismal metagenomes</taxon>
    </lineage>
</organism>
<reference evidence="1" key="1">
    <citation type="journal article" date="2020" name="Nature">
        <title>Giant virus diversity and host interactions through global metagenomics.</title>
        <authorList>
            <person name="Schulz F."/>
            <person name="Roux S."/>
            <person name="Paez-Espino D."/>
            <person name="Jungbluth S."/>
            <person name="Walsh D.A."/>
            <person name="Denef V.J."/>
            <person name="McMahon K.D."/>
            <person name="Konstantinidis K.T."/>
            <person name="Eloe-Fadrosh E.A."/>
            <person name="Kyrpides N.C."/>
            <person name="Woyke T."/>
        </authorList>
    </citation>
    <scope>NUCLEOTIDE SEQUENCE</scope>
    <source>
        <strain evidence="1">GVMAG-M-3300023184-190</strain>
    </source>
</reference>
<protein>
    <submittedName>
        <fullName evidence="1">Uncharacterized protein</fullName>
    </submittedName>
</protein>
<evidence type="ECO:0000313" key="1">
    <source>
        <dbReference type="EMBL" id="QHT87683.1"/>
    </source>
</evidence>
<proteinExistence type="predicted"/>
<name>A0A6C0I6C5_9ZZZZ</name>